<organism evidence="2 3">
    <name type="scientific">Candidatus Cerribacteria bacterium 'Amazon FNV 2010 28 9'</name>
    <dbReference type="NCBI Taxonomy" id="2081795"/>
    <lineage>
        <taxon>Bacteria</taxon>
        <taxon>Candidatus Cerribacteria</taxon>
    </lineage>
</organism>
<sequence length="278" mass="31687">MENKNWKLFLFVMHKIGRFYHVFLTYLKDALEYRSKALVYFMYPLVSTTVMLIFWYAASSTHATGGYNFSFFLSYYLWMMLAGSALMCYAEDAIARYGIYRGDLSAQLLRPFSWMTHVLFAEVPWRVMGGVYSVLIMVGVSIFLFPIQHNTTVVGWTLAIIAAALGFTISFLYKFILGSSAFWLTNTRGLTSLSDIIIMLFAGQLMPIRLMPPLFRSIALSLPFSSMVYIPVAALQGTLGTIELLRAIGIQLLWLCLLIPLQQFIWRRGLRVYTGVGQ</sequence>
<feature type="transmembrane region" description="Helical" evidence="1">
    <location>
        <begin position="69"/>
        <end position="90"/>
    </location>
</feature>
<dbReference type="PANTHER" id="PTHR36832">
    <property type="entry name" value="SLR1174 PROTEIN-RELATED"/>
    <property type="match status" value="1"/>
</dbReference>
<dbReference type="PANTHER" id="PTHR36832:SF1">
    <property type="entry name" value="SLR1174 PROTEIN"/>
    <property type="match status" value="1"/>
</dbReference>
<gene>
    <name evidence="2" type="ORF">C5B42_05615</name>
</gene>
<feature type="transmembrane region" description="Helical" evidence="1">
    <location>
        <begin position="38"/>
        <end position="57"/>
    </location>
</feature>
<dbReference type="AlphaFoldDB" id="A0A317JPS6"/>
<dbReference type="InterPro" id="IPR010390">
    <property type="entry name" value="ABC-2_transporter-like"/>
</dbReference>
<proteinExistence type="predicted"/>
<dbReference type="Proteomes" id="UP000246104">
    <property type="component" value="Unassembled WGS sequence"/>
</dbReference>
<keyword evidence="1" id="KW-1133">Transmembrane helix</keyword>
<protein>
    <recommendedName>
        <fullName evidence="4">ABC transporter permease</fullName>
    </recommendedName>
</protein>
<feature type="transmembrane region" description="Helical" evidence="1">
    <location>
        <begin position="153"/>
        <end position="177"/>
    </location>
</feature>
<comment type="caution">
    <text evidence="2">The sequence shown here is derived from an EMBL/GenBank/DDBJ whole genome shotgun (WGS) entry which is preliminary data.</text>
</comment>
<evidence type="ECO:0000313" key="3">
    <source>
        <dbReference type="Proteomes" id="UP000246104"/>
    </source>
</evidence>
<keyword evidence="1" id="KW-0472">Membrane</keyword>
<dbReference type="EMBL" id="PSRQ01000061">
    <property type="protein sequence ID" value="PWU22571.1"/>
    <property type="molecule type" value="Genomic_DNA"/>
</dbReference>
<reference evidence="2 3" key="1">
    <citation type="submission" date="2018-02" db="EMBL/GenBank/DDBJ databases">
        <title>Genomic Reconstructions from Amazon Rainforest and Pasture Soil Reveal Novel Insights into the Physiology of Candidate Phyla in Tropical Sites.</title>
        <authorList>
            <person name="Kroeger M.E."/>
            <person name="Delmont T."/>
            <person name="Eren A.M."/>
            <person name="Guo J."/>
            <person name="Meyer K.M."/>
            <person name="Khan K."/>
            <person name="Rodrigues J.L.M."/>
            <person name="Bohannan B.J.M."/>
            <person name="Tringe S."/>
            <person name="Borges C.D."/>
            <person name="Tiedje J."/>
            <person name="Tsai S.M."/>
            <person name="Nusslein K."/>
        </authorList>
    </citation>
    <scope>NUCLEOTIDE SEQUENCE [LARGE SCALE GENOMIC DNA]</scope>
    <source>
        <strain evidence="2">Amazon FNV 2010 28 9</strain>
    </source>
</reference>
<evidence type="ECO:0000256" key="1">
    <source>
        <dbReference type="SAM" id="Phobius"/>
    </source>
</evidence>
<feature type="transmembrane region" description="Helical" evidence="1">
    <location>
        <begin position="214"/>
        <end position="235"/>
    </location>
</feature>
<accession>A0A317JPS6</accession>
<name>A0A317JPS6_9BACT</name>
<feature type="transmembrane region" description="Helical" evidence="1">
    <location>
        <begin position="189"/>
        <end position="208"/>
    </location>
</feature>
<feature type="transmembrane region" description="Helical" evidence="1">
    <location>
        <begin position="125"/>
        <end position="147"/>
    </location>
</feature>
<keyword evidence="1" id="KW-0812">Transmembrane</keyword>
<feature type="transmembrane region" description="Helical" evidence="1">
    <location>
        <begin position="247"/>
        <end position="266"/>
    </location>
</feature>
<evidence type="ECO:0000313" key="2">
    <source>
        <dbReference type="EMBL" id="PWU22571.1"/>
    </source>
</evidence>
<evidence type="ECO:0008006" key="4">
    <source>
        <dbReference type="Google" id="ProtNLM"/>
    </source>
</evidence>
<dbReference type="Pfam" id="PF06182">
    <property type="entry name" value="ABC2_membrane_6"/>
    <property type="match status" value="1"/>
</dbReference>